<proteinExistence type="inferred from homology"/>
<keyword evidence="2" id="KW-0732">Signal</keyword>
<comment type="caution">
    <text evidence="4">The sequence shown here is derived from an EMBL/GenBank/DDBJ whole genome shotgun (WGS) entry which is preliminary data.</text>
</comment>
<evidence type="ECO:0000313" key="5">
    <source>
        <dbReference type="Proteomes" id="UP000447434"/>
    </source>
</evidence>
<dbReference type="GO" id="GO:0004185">
    <property type="term" value="F:serine-type carboxypeptidase activity"/>
    <property type="evidence" value="ECO:0007669"/>
    <property type="project" value="InterPro"/>
</dbReference>
<gene>
    <name evidence="4" type="ORF">Lalb_Chr15g0080281</name>
</gene>
<keyword evidence="4" id="KW-0121">Carboxypeptidase</keyword>
<accession>A0A6A4P8U9</accession>
<sequence>MAEIDGSKQGQVYNMFQKSKYKVDSQVDRSDFNAQEVVVDNHIVHSKKCLKEKYRIDKLPGQPQVNFSQYGGYVTIDKLVGRALYYYFVESQHYKEKMSLLLWLNGGLGCSSLAYGAMEELGPFRVNSDGKTLAKNRYSWNYGIGTN</sequence>
<dbReference type="InterPro" id="IPR001563">
    <property type="entry name" value="Peptidase_S10"/>
</dbReference>
<dbReference type="AlphaFoldDB" id="A0A6A4P8U9"/>
<dbReference type="EMBL" id="WOCE01000015">
    <property type="protein sequence ID" value="KAE9598392.1"/>
    <property type="molecule type" value="Genomic_DNA"/>
</dbReference>
<dbReference type="Gene3D" id="3.40.50.1820">
    <property type="entry name" value="alpha/beta hydrolase"/>
    <property type="match status" value="1"/>
</dbReference>
<dbReference type="SUPFAM" id="SSF53474">
    <property type="entry name" value="alpha/beta-Hydrolases"/>
    <property type="match status" value="1"/>
</dbReference>
<protein>
    <submittedName>
        <fullName evidence="4">Putative carboxypeptidase D</fullName>
    </submittedName>
</protein>
<dbReference type="GO" id="GO:0005773">
    <property type="term" value="C:vacuole"/>
    <property type="evidence" value="ECO:0007669"/>
    <property type="project" value="TreeGrafter"/>
</dbReference>
<keyword evidence="3" id="KW-0325">Glycoprotein</keyword>
<dbReference type="Proteomes" id="UP000447434">
    <property type="component" value="Chromosome 15"/>
</dbReference>
<evidence type="ECO:0000256" key="3">
    <source>
        <dbReference type="ARBA" id="ARBA00023180"/>
    </source>
</evidence>
<comment type="similarity">
    <text evidence="1">Belongs to the peptidase S10 family.</text>
</comment>
<organism evidence="4 5">
    <name type="scientific">Lupinus albus</name>
    <name type="common">White lupine</name>
    <name type="synonym">Lupinus termis</name>
    <dbReference type="NCBI Taxonomy" id="3870"/>
    <lineage>
        <taxon>Eukaryota</taxon>
        <taxon>Viridiplantae</taxon>
        <taxon>Streptophyta</taxon>
        <taxon>Embryophyta</taxon>
        <taxon>Tracheophyta</taxon>
        <taxon>Spermatophyta</taxon>
        <taxon>Magnoliopsida</taxon>
        <taxon>eudicotyledons</taxon>
        <taxon>Gunneridae</taxon>
        <taxon>Pentapetalae</taxon>
        <taxon>rosids</taxon>
        <taxon>fabids</taxon>
        <taxon>Fabales</taxon>
        <taxon>Fabaceae</taxon>
        <taxon>Papilionoideae</taxon>
        <taxon>50 kb inversion clade</taxon>
        <taxon>genistoids sensu lato</taxon>
        <taxon>core genistoids</taxon>
        <taxon>Genisteae</taxon>
        <taxon>Lupinus</taxon>
    </lineage>
</organism>
<dbReference type="OrthoDB" id="1431567at2759"/>
<keyword evidence="4" id="KW-0378">Hydrolase</keyword>
<evidence type="ECO:0000256" key="2">
    <source>
        <dbReference type="ARBA" id="ARBA00022729"/>
    </source>
</evidence>
<keyword evidence="4" id="KW-0645">Protease</keyword>
<name>A0A6A4P8U9_LUPAL</name>
<dbReference type="PANTHER" id="PTHR11802">
    <property type="entry name" value="SERINE PROTEASE FAMILY S10 SERINE CARBOXYPEPTIDASE"/>
    <property type="match status" value="1"/>
</dbReference>
<dbReference type="PANTHER" id="PTHR11802:SF132">
    <property type="entry name" value="SERINE CARBOXYPEPTIDASE-LIKE 36-RELATED"/>
    <property type="match status" value="1"/>
</dbReference>
<keyword evidence="5" id="KW-1185">Reference proteome</keyword>
<dbReference type="Pfam" id="PF00450">
    <property type="entry name" value="Peptidase_S10"/>
    <property type="match status" value="1"/>
</dbReference>
<dbReference type="InterPro" id="IPR029058">
    <property type="entry name" value="AB_hydrolase_fold"/>
</dbReference>
<evidence type="ECO:0000313" key="4">
    <source>
        <dbReference type="EMBL" id="KAE9598392.1"/>
    </source>
</evidence>
<evidence type="ECO:0000256" key="1">
    <source>
        <dbReference type="ARBA" id="ARBA00009431"/>
    </source>
</evidence>
<reference evidence="5" key="1">
    <citation type="journal article" date="2020" name="Nat. Commun.">
        <title>Genome sequence of the cluster root forming white lupin.</title>
        <authorList>
            <person name="Hufnagel B."/>
            <person name="Marques A."/>
            <person name="Soriano A."/>
            <person name="Marques L."/>
            <person name="Divol F."/>
            <person name="Doumas P."/>
            <person name="Sallet E."/>
            <person name="Mancinotti D."/>
            <person name="Carrere S."/>
            <person name="Marande W."/>
            <person name="Arribat S."/>
            <person name="Keller J."/>
            <person name="Huneau C."/>
            <person name="Blein T."/>
            <person name="Aime D."/>
            <person name="Laguerre M."/>
            <person name="Taylor J."/>
            <person name="Schubert V."/>
            <person name="Nelson M."/>
            <person name="Geu-Flores F."/>
            <person name="Crespi M."/>
            <person name="Gallardo-Guerrero K."/>
            <person name="Delaux P.-M."/>
            <person name="Salse J."/>
            <person name="Berges H."/>
            <person name="Guyot R."/>
            <person name="Gouzy J."/>
            <person name="Peret B."/>
        </authorList>
    </citation>
    <scope>NUCLEOTIDE SEQUENCE [LARGE SCALE GENOMIC DNA]</scope>
    <source>
        <strain evidence="5">cv. Amiga</strain>
    </source>
</reference>
<dbReference type="GO" id="GO:0006508">
    <property type="term" value="P:proteolysis"/>
    <property type="evidence" value="ECO:0007669"/>
    <property type="project" value="InterPro"/>
</dbReference>